<keyword evidence="2" id="KW-0812">Transmembrane</keyword>
<feature type="region of interest" description="Disordered" evidence="1">
    <location>
        <begin position="680"/>
        <end position="708"/>
    </location>
</feature>
<dbReference type="EMBL" id="BRYB01002159">
    <property type="protein sequence ID" value="GMI40486.1"/>
    <property type="molecule type" value="Genomic_DNA"/>
</dbReference>
<evidence type="ECO:0000313" key="5">
    <source>
        <dbReference type="Proteomes" id="UP001165060"/>
    </source>
</evidence>
<evidence type="ECO:0000256" key="1">
    <source>
        <dbReference type="SAM" id="MobiDB-lite"/>
    </source>
</evidence>
<evidence type="ECO:0000259" key="3">
    <source>
        <dbReference type="PROSITE" id="PS50020"/>
    </source>
</evidence>
<dbReference type="PANTHER" id="PTHR46967">
    <property type="entry name" value="INSULIN-LIKE GROWTH FACTOR BINDING PROTEIN,N-TERMINAL"/>
    <property type="match status" value="1"/>
</dbReference>
<feature type="compositionally biased region" description="Basic and acidic residues" evidence="1">
    <location>
        <begin position="843"/>
        <end position="876"/>
    </location>
</feature>
<dbReference type="PROSITE" id="PS50020">
    <property type="entry name" value="WW_DOMAIN_2"/>
    <property type="match status" value="1"/>
</dbReference>
<feature type="domain" description="WW" evidence="3">
    <location>
        <begin position="900"/>
        <end position="933"/>
    </location>
</feature>
<feature type="non-terminal residue" evidence="4">
    <location>
        <position position="1"/>
    </location>
</feature>
<sequence length="934" mass="98353">YSAAGSLLCSQCAPGTFSGPQASACTACAAGSYSITMTGCVDCAKGRYSSAAAFVCAPCGAGKYSGAAASECGSCAGGTYSVGDAGECGTCSAGRYADAGSALCTSCGVGKYSGEGAEVCLDCDPGTYSLGDAASCDPCPAGSYRDSSSLTCQPCASGSFSGEGAAECTACEPGEYRLVQSDGCALCGAGKYSDEAGASVCTPCGLGKFAADEGSLACGECAAGTYATGSAAVCQACEAGKYVGSNGASSCDGCERGTFSSEAAAACENCADGTYSTGDSAVCYPLAEGFEVCPEHSEDAVPPIENDCIYRYKGRWDDKDEGDTSPFGEGCRELARCDEEMTDFSDKYYLMCMECEDGYVPVGLNAEAKGDCPAGFFVQECIPEADLHTCPEDPLRDDDCNYWHAADWDEVGGGDASPFGDSCAQMAVCHSQFGDAKNEYWLLCQQCSEGMFGFQVAIDDSDGGGLSTCHGDAISFCYGATDFASCPDRGSDIKNLLNSCEYVGMSGGIVRGAESSPIEGCAEYKLIDLQDKAGEVKDYTIGCVKCADDKLEGDISGIYIGTCYDEPGTGGVIPFDEVCGTGVQGYGKEVACEYLVGEHRTTNQQWVELETGAESPIDGCATYELCEYSSNSTEIVLSYMCSECKANHQVTLQGDTVLGSCDAANAFPVFCDYEGVRTDSPTQAPTPAATPSPTTAPTATPTPPPDTIGDAMAAFSEFVSMHLELFMGVVALILCLLGILVYKCYERDKLRDRYSHDDDRRVFNSMYSMEQQFERDSDYDDDESTRGGTYYENKHTRKATWTDHRADPKTPNNSTRSAHTGTLRTVFSGEVGGGDEDDGMESGEVRESYNFDDTPRGVDHMHSEGAERGRDVRKGSDMVPVLHKKPRQAPTLSTAGPPPAPPPKGWNSAVDPQGRTYYWNTKTGQTCWKVENCK</sequence>
<dbReference type="InterPro" id="IPR001202">
    <property type="entry name" value="WW_dom"/>
</dbReference>
<feature type="region of interest" description="Disordered" evidence="1">
    <location>
        <begin position="801"/>
        <end position="912"/>
    </location>
</feature>
<dbReference type="InterPro" id="IPR011641">
    <property type="entry name" value="Tyr-kin_ephrin_A/B_rcpt-like"/>
</dbReference>
<dbReference type="SUPFAM" id="SSF51045">
    <property type="entry name" value="WW domain"/>
    <property type="match status" value="1"/>
</dbReference>
<reference evidence="4 5" key="1">
    <citation type="journal article" date="2023" name="Commun. Biol.">
        <title>Genome analysis of Parmales, the sister group of diatoms, reveals the evolutionary specialization of diatoms from phago-mixotrophs to photoautotrophs.</title>
        <authorList>
            <person name="Ban H."/>
            <person name="Sato S."/>
            <person name="Yoshikawa S."/>
            <person name="Yamada K."/>
            <person name="Nakamura Y."/>
            <person name="Ichinomiya M."/>
            <person name="Sato N."/>
            <person name="Blanc-Mathieu R."/>
            <person name="Endo H."/>
            <person name="Kuwata A."/>
            <person name="Ogata H."/>
        </authorList>
    </citation>
    <scope>NUCLEOTIDE SEQUENCE [LARGE SCALE GENOMIC DNA]</scope>
</reference>
<keyword evidence="2" id="KW-1133">Transmembrane helix</keyword>
<dbReference type="SMART" id="SM01411">
    <property type="entry name" value="Ephrin_rec_like"/>
    <property type="match status" value="5"/>
</dbReference>
<proteinExistence type="predicted"/>
<dbReference type="Pfam" id="PF07699">
    <property type="entry name" value="Ephrin_rec_like"/>
    <property type="match status" value="1"/>
</dbReference>
<feature type="transmembrane region" description="Helical" evidence="2">
    <location>
        <begin position="725"/>
        <end position="745"/>
    </location>
</feature>
<dbReference type="Gene3D" id="2.20.70.10">
    <property type="match status" value="1"/>
</dbReference>
<protein>
    <recommendedName>
        <fullName evidence="3">WW domain-containing protein</fullName>
    </recommendedName>
</protein>
<feature type="compositionally biased region" description="Low complexity" evidence="1">
    <location>
        <begin position="680"/>
        <end position="699"/>
    </location>
</feature>
<dbReference type="SMART" id="SM00456">
    <property type="entry name" value="WW"/>
    <property type="match status" value="1"/>
</dbReference>
<keyword evidence="5" id="KW-1185">Reference proteome</keyword>
<dbReference type="Proteomes" id="UP001165060">
    <property type="component" value="Unassembled WGS sequence"/>
</dbReference>
<gene>
    <name evidence="4" type="ORF">TeGR_g6020</name>
</gene>
<comment type="caution">
    <text evidence="4">The sequence shown here is derived from an EMBL/GenBank/DDBJ whole genome shotgun (WGS) entry which is preliminary data.</text>
</comment>
<keyword evidence="2" id="KW-0472">Membrane</keyword>
<evidence type="ECO:0000313" key="4">
    <source>
        <dbReference type="EMBL" id="GMI40486.1"/>
    </source>
</evidence>
<dbReference type="Pfam" id="PF00397">
    <property type="entry name" value="WW"/>
    <property type="match status" value="1"/>
</dbReference>
<dbReference type="InterPro" id="IPR009030">
    <property type="entry name" value="Growth_fac_rcpt_cys_sf"/>
</dbReference>
<accession>A0ABQ6N4Y7</accession>
<dbReference type="PANTHER" id="PTHR46967:SF2">
    <property type="entry name" value="SUSHI, VON WILLEBRAND FACTOR TYPE A, EGF AND PENTRAXIN DOMAIN-CONTAINING PROTEIN 1-LIKE"/>
    <property type="match status" value="1"/>
</dbReference>
<dbReference type="SUPFAM" id="SSF57184">
    <property type="entry name" value="Growth factor receptor domain"/>
    <property type="match status" value="2"/>
</dbReference>
<dbReference type="Gene3D" id="2.10.50.10">
    <property type="entry name" value="Tumor Necrosis Factor Receptor, subunit A, domain 2"/>
    <property type="match status" value="4"/>
</dbReference>
<evidence type="ECO:0000256" key="2">
    <source>
        <dbReference type="SAM" id="Phobius"/>
    </source>
</evidence>
<organism evidence="4 5">
    <name type="scientific">Tetraparma gracilis</name>
    <dbReference type="NCBI Taxonomy" id="2962635"/>
    <lineage>
        <taxon>Eukaryota</taxon>
        <taxon>Sar</taxon>
        <taxon>Stramenopiles</taxon>
        <taxon>Ochrophyta</taxon>
        <taxon>Bolidophyceae</taxon>
        <taxon>Parmales</taxon>
        <taxon>Triparmaceae</taxon>
        <taxon>Tetraparma</taxon>
    </lineage>
</organism>
<name>A0ABQ6N4Y7_9STRA</name>
<dbReference type="InterPro" id="IPR036020">
    <property type="entry name" value="WW_dom_sf"/>
</dbReference>
<dbReference type="CDD" id="cd00201">
    <property type="entry name" value="WW"/>
    <property type="match status" value="1"/>
</dbReference>
<feature type="compositionally biased region" description="Polar residues" evidence="1">
    <location>
        <begin position="810"/>
        <end position="825"/>
    </location>
</feature>